<comment type="catalytic activity">
    <reaction evidence="9 10 11">
        <text>adenosine(37) in tRNA + dimethylallyl diphosphate = N(6)-dimethylallyladenosine(37) in tRNA + diphosphate</text>
        <dbReference type="Rhea" id="RHEA:26482"/>
        <dbReference type="Rhea" id="RHEA-COMP:10162"/>
        <dbReference type="Rhea" id="RHEA-COMP:10375"/>
        <dbReference type="ChEBI" id="CHEBI:33019"/>
        <dbReference type="ChEBI" id="CHEBI:57623"/>
        <dbReference type="ChEBI" id="CHEBI:74411"/>
        <dbReference type="ChEBI" id="CHEBI:74415"/>
        <dbReference type="EC" id="2.5.1.75"/>
    </reaction>
</comment>
<keyword evidence="15" id="KW-1185">Reference proteome</keyword>
<dbReference type="NCBIfam" id="TIGR00174">
    <property type="entry name" value="miaA"/>
    <property type="match status" value="1"/>
</dbReference>
<evidence type="ECO:0000256" key="2">
    <source>
        <dbReference type="ARBA" id="ARBA00003213"/>
    </source>
</evidence>
<dbReference type="PANTHER" id="PTHR11088">
    <property type="entry name" value="TRNA DIMETHYLALLYLTRANSFERASE"/>
    <property type="match status" value="1"/>
</dbReference>
<evidence type="ECO:0000256" key="1">
    <source>
        <dbReference type="ARBA" id="ARBA00001946"/>
    </source>
</evidence>
<dbReference type="Gene3D" id="1.10.20.140">
    <property type="match status" value="1"/>
</dbReference>
<reference evidence="14" key="1">
    <citation type="submission" date="2017-12" db="EMBL/GenBank/DDBJ databases">
        <title>FDA dAtabase for Regulatory Grade micrObial Sequences (FDA-ARGOS): Supporting development and validation of Infectious Disease Dx tests.</title>
        <authorList>
            <person name="Campos J."/>
            <person name="Goldberg B."/>
            <person name="Tallon L."/>
            <person name="Sadzewicz L."/>
            <person name="Sengamalay N."/>
            <person name="Ott S."/>
            <person name="Godinez A."/>
            <person name="Nagaraj S."/>
            <person name="Vyas G."/>
            <person name="Aluvathingal J."/>
            <person name="Nadendla S."/>
            <person name="Geyer C."/>
            <person name="Nandy P."/>
            <person name="Hobson J."/>
            <person name="Sichtig H."/>
        </authorList>
    </citation>
    <scope>NUCLEOTIDE SEQUENCE</scope>
    <source>
        <strain evidence="14">FDAARGOS_252</strain>
    </source>
</reference>
<feature type="binding site" evidence="10">
    <location>
        <begin position="21"/>
        <end position="26"/>
    </location>
    <ligand>
        <name>substrate</name>
    </ligand>
</feature>
<dbReference type="RefSeq" id="WP_080622944.1">
    <property type="nucleotide sequence ID" value="NZ_CAWMZI010000001.1"/>
</dbReference>
<feature type="binding site" evidence="10">
    <location>
        <begin position="19"/>
        <end position="26"/>
    </location>
    <ligand>
        <name>ATP</name>
        <dbReference type="ChEBI" id="CHEBI:30616"/>
    </ligand>
</feature>
<dbReference type="HAMAP" id="MF_00185">
    <property type="entry name" value="IPP_trans"/>
    <property type="match status" value="1"/>
</dbReference>
<evidence type="ECO:0000256" key="8">
    <source>
        <dbReference type="ARBA" id="ARBA00022842"/>
    </source>
</evidence>
<dbReference type="PANTHER" id="PTHR11088:SF60">
    <property type="entry name" value="TRNA DIMETHYLALLYLTRANSFERASE"/>
    <property type="match status" value="1"/>
</dbReference>
<keyword evidence="7 10" id="KW-0067">ATP-binding</keyword>
<keyword evidence="5 10" id="KW-0819">tRNA processing</keyword>
<evidence type="ECO:0000256" key="4">
    <source>
        <dbReference type="ARBA" id="ARBA00022679"/>
    </source>
</evidence>
<dbReference type="GO" id="GO:0005524">
    <property type="term" value="F:ATP binding"/>
    <property type="evidence" value="ECO:0007669"/>
    <property type="project" value="UniProtKB-UniRule"/>
</dbReference>
<keyword evidence="8 10" id="KW-0460">Magnesium</keyword>
<accession>A0A1V0GXV0</accession>
<dbReference type="EMBL" id="CP020442">
    <property type="protein sequence ID" value="ARC38642.1"/>
    <property type="molecule type" value="Genomic_DNA"/>
</dbReference>
<feature type="site" description="Interaction with substrate tRNA" evidence="10">
    <location>
        <position position="106"/>
    </location>
</feature>
<dbReference type="eggNOG" id="COG0324">
    <property type="taxonomic scope" value="Bacteria"/>
</dbReference>
<dbReference type="AlphaFoldDB" id="A0A1V0GXV0"/>
<comment type="similarity">
    <text evidence="3 10 13">Belongs to the IPP transferase family.</text>
</comment>
<sequence>MSDRLSALIPAGRHVLIAGPTASGKSALALGIARSQGGVIVNADALQVWSCWRVISARPSAEEEAQAPHRLYGHMLPGAPYSVGDWLAQLREILATGQRLIVVGGTGLYLNALTSGLAVIPPVPAEVRARADALIAEPGGLARMVADLDPDTRARIDLRNPARVQRAWEVLTASGRGLAAWQAETPPPLIPASAAERIVLTSDRDWLARRIERRFHAMMEQGALDEVRAMLPRWQPRALWARAIGAPELAAHLRGESTLDQAIERAIVATRQYAKAQRIFFRGRLRDWRQIPVDREN</sequence>
<dbReference type="STRING" id="147645.A6J80_18610"/>
<evidence type="ECO:0000256" key="11">
    <source>
        <dbReference type="RuleBase" id="RU003783"/>
    </source>
</evidence>
<dbReference type="InterPro" id="IPR039657">
    <property type="entry name" value="Dimethylallyltransferase"/>
</dbReference>
<evidence type="ECO:0000256" key="3">
    <source>
        <dbReference type="ARBA" id="ARBA00005842"/>
    </source>
</evidence>
<evidence type="ECO:0000256" key="7">
    <source>
        <dbReference type="ARBA" id="ARBA00022840"/>
    </source>
</evidence>
<dbReference type="Proteomes" id="UP000191257">
    <property type="component" value="Chromosome"/>
</dbReference>
<dbReference type="InterPro" id="IPR018022">
    <property type="entry name" value="IPT"/>
</dbReference>
<keyword evidence="4 10" id="KW-0808">Transferase</keyword>
<dbReference type="KEGG" id="pye:A6J80_18610"/>
<protein>
    <recommendedName>
        <fullName evidence="10">tRNA dimethylallyltransferase</fullName>
        <ecNumber evidence="10">2.5.1.75</ecNumber>
    </recommendedName>
    <alternativeName>
        <fullName evidence="10">Dimethylallyl diphosphate:tRNA dimethylallyltransferase</fullName>
        <shortName evidence="10">DMAPP:tRNA dimethylallyltransferase</shortName>
        <shortName evidence="10">DMATase</shortName>
    </alternativeName>
    <alternativeName>
        <fullName evidence="10">Isopentenyl-diphosphate:tRNA isopentenyltransferase</fullName>
        <shortName evidence="10">IPP transferase</shortName>
        <shortName evidence="10">IPPT</shortName>
        <shortName evidence="10">IPTase</shortName>
    </alternativeName>
</protein>
<dbReference type="Pfam" id="PF01715">
    <property type="entry name" value="IPPT"/>
    <property type="match status" value="1"/>
</dbReference>
<name>A0A1V0GXV0_9RHOB</name>
<evidence type="ECO:0000313" key="15">
    <source>
        <dbReference type="Proteomes" id="UP000191257"/>
    </source>
</evidence>
<evidence type="ECO:0000256" key="6">
    <source>
        <dbReference type="ARBA" id="ARBA00022741"/>
    </source>
</evidence>
<evidence type="ECO:0000256" key="5">
    <source>
        <dbReference type="ARBA" id="ARBA00022694"/>
    </source>
</evidence>
<dbReference type="GO" id="GO:0052381">
    <property type="term" value="F:tRNA dimethylallyltransferase activity"/>
    <property type="evidence" value="ECO:0007669"/>
    <property type="project" value="UniProtKB-UniRule"/>
</dbReference>
<keyword evidence="6 10" id="KW-0547">Nucleotide-binding</keyword>
<evidence type="ECO:0000256" key="12">
    <source>
        <dbReference type="RuleBase" id="RU003784"/>
    </source>
</evidence>
<feature type="site" description="Interaction with substrate tRNA" evidence="10">
    <location>
        <position position="128"/>
    </location>
</feature>
<dbReference type="GO" id="GO:0006400">
    <property type="term" value="P:tRNA modification"/>
    <property type="evidence" value="ECO:0007669"/>
    <property type="project" value="TreeGrafter"/>
</dbReference>
<comment type="subunit">
    <text evidence="10">Monomer.</text>
</comment>
<organism evidence="14 15">
    <name type="scientific">Paracoccus yeei</name>
    <dbReference type="NCBI Taxonomy" id="147645"/>
    <lineage>
        <taxon>Bacteria</taxon>
        <taxon>Pseudomonadati</taxon>
        <taxon>Pseudomonadota</taxon>
        <taxon>Alphaproteobacteria</taxon>
        <taxon>Rhodobacterales</taxon>
        <taxon>Paracoccaceae</taxon>
        <taxon>Paracoccus</taxon>
    </lineage>
</organism>
<comment type="cofactor">
    <cofactor evidence="1 10">
        <name>Mg(2+)</name>
        <dbReference type="ChEBI" id="CHEBI:18420"/>
    </cofactor>
</comment>
<evidence type="ECO:0000256" key="10">
    <source>
        <dbReference type="HAMAP-Rule" id="MF_00185"/>
    </source>
</evidence>
<dbReference type="EC" id="2.5.1.75" evidence="10"/>
<proteinExistence type="inferred from homology"/>
<gene>
    <name evidence="10" type="primary">miaA</name>
    <name evidence="14" type="ORF">A6J80_18610</name>
</gene>
<dbReference type="Gene3D" id="3.40.50.300">
    <property type="entry name" value="P-loop containing nucleotide triphosphate hydrolases"/>
    <property type="match status" value="1"/>
</dbReference>
<dbReference type="InterPro" id="IPR027417">
    <property type="entry name" value="P-loop_NTPase"/>
</dbReference>
<evidence type="ECO:0000256" key="13">
    <source>
        <dbReference type="RuleBase" id="RU003785"/>
    </source>
</evidence>
<comment type="function">
    <text evidence="2 10 12">Catalyzes the transfer of a dimethylallyl group onto the adenine at position 37 in tRNAs that read codons beginning with uridine, leading to the formation of N6-(dimethylallyl)adenosine (i(6)A).</text>
</comment>
<dbReference type="SUPFAM" id="SSF52540">
    <property type="entry name" value="P-loop containing nucleoside triphosphate hydrolases"/>
    <property type="match status" value="2"/>
</dbReference>
<evidence type="ECO:0000256" key="9">
    <source>
        <dbReference type="ARBA" id="ARBA00049563"/>
    </source>
</evidence>
<comment type="caution">
    <text evidence="10">Lacks conserved residue(s) required for the propagation of feature annotation.</text>
</comment>
<evidence type="ECO:0000313" key="14">
    <source>
        <dbReference type="EMBL" id="ARC38642.1"/>
    </source>
</evidence>